<dbReference type="Gene3D" id="3.30.1110.10">
    <property type="match status" value="1"/>
</dbReference>
<dbReference type="InterPro" id="IPR029056">
    <property type="entry name" value="Ribokinase-like"/>
</dbReference>
<keyword evidence="2" id="KW-0808">Transferase</keyword>
<reference evidence="5 6" key="1">
    <citation type="submission" date="2018-08" db="EMBL/GenBank/DDBJ databases">
        <title>Fulvimarina sp. 85, whole genome shotgun sequence.</title>
        <authorList>
            <person name="Tuo L."/>
        </authorList>
    </citation>
    <scope>NUCLEOTIDE SEQUENCE [LARGE SCALE GENOMIC DNA]</scope>
    <source>
        <strain evidence="5 6">85</strain>
    </source>
</reference>
<evidence type="ECO:0000313" key="6">
    <source>
        <dbReference type="Proteomes" id="UP000264310"/>
    </source>
</evidence>
<keyword evidence="3 5" id="KW-0418">Kinase</keyword>
<proteinExistence type="inferred from homology"/>
<dbReference type="OrthoDB" id="9813569at2"/>
<accession>A0A371X172</accession>
<dbReference type="PANTHER" id="PTHR43320">
    <property type="entry name" value="SUGAR KINASE"/>
    <property type="match status" value="1"/>
</dbReference>
<dbReference type="GO" id="GO:0016301">
    <property type="term" value="F:kinase activity"/>
    <property type="evidence" value="ECO:0007669"/>
    <property type="project" value="UniProtKB-KW"/>
</dbReference>
<dbReference type="EMBL" id="QURL01000005">
    <property type="protein sequence ID" value="RFC62971.1"/>
    <property type="molecule type" value="Genomic_DNA"/>
</dbReference>
<dbReference type="RefSeq" id="WP_116683788.1">
    <property type="nucleotide sequence ID" value="NZ_QURL01000005.1"/>
</dbReference>
<gene>
    <name evidence="5" type="ORF">DYI37_13560</name>
</gene>
<name>A0A371X172_9HYPH</name>
<dbReference type="Proteomes" id="UP000264310">
    <property type="component" value="Unassembled WGS sequence"/>
</dbReference>
<organism evidence="5 6">
    <name type="scientific">Fulvimarina endophytica</name>
    <dbReference type="NCBI Taxonomy" id="2293836"/>
    <lineage>
        <taxon>Bacteria</taxon>
        <taxon>Pseudomonadati</taxon>
        <taxon>Pseudomonadota</taxon>
        <taxon>Alphaproteobacteria</taxon>
        <taxon>Hyphomicrobiales</taxon>
        <taxon>Aurantimonadaceae</taxon>
        <taxon>Fulvimarina</taxon>
    </lineage>
</organism>
<dbReference type="InterPro" id="IPR052700">
    <property type="entry name" value="Carb_kinase_PfkB-like"/>
</dbReference>
<dbReference type="AlphaFoldDB" id="A0A371X172"/>
<evidence type="ECO:0000259" key="4">
    <source>
        <dbReference type="Pfam" id="PF00294"/>
    </source>
</evidence>
<protein>
    <submittedName>
        <fullName evidence="5">Adenosine kinase</fullName>
    </submittedName>
</protein>
<dbReference type="Pfam" id="PF00294">
    <property type="entry name" value="PfkB"/>
    <property type="match status" value="1"/>
</dbReference>
<evidence type="ECO:0000256" key="3">
    <source>
        <dbReference type="ARBA" id="ARBA00022777"/>
    </source>
</evidence>
<evidence type="ECO:0000256" key="1">
    <source>
        <dbReference type="ARBA" id="ARBA00010688"/>
    </source>
</evidence>
<dbReference type="SUPFAM" id="SSF53613">
    <property type="entry name" value="Ribokinase-like"/>
    <property type="match status" value="1"/>
</dbReference>
<evidence type="ECO:0000256" key="2">
    <source>
        <dbReference type="ARBA" id="ARBA00022679"/>
    </source>
</evidence>
<comment type="similarity">
    <text evidence="1">Belongs to the carbohydrate kinase PfkB family.</text>
</comment>
<feature type="domain" description="Carbohydrate kinase PfkB" evidence="4">
    <location>
        <begin position="45"/>
        <end position="317"/>
    </location>
</feature>
<evidence type="ECO:0000313" key="5">
    <source>
        <dbReference type="EMBL" id="RFC62971.1"/>
    </source>
</evidence>
<dbReference type="PANTHER" id="PTHR43320:SF3">
    <property type="entry name" value="CARBOHYDRATE KINASE PFKB DOMAIN-CONTAINING PROTEIN"/>
    <property type="match status" value="1"/>
</dbReference>
<dbReference type="CDD" id="cd01168">
    <property type="entry name" value="adenosine_kinase"/>
    <property type="match status" value="1"/>
</dbReference>
<comment type="caution">
    <text evidence="5">The sequence shown here is derived from an EMBL/GenBank/DDBJ whole genome shotgun (WGS) entry which is preliminary data.</text>
</comment>
<sequence length="334" mass="35221">MAEYDLLCIGNTIVDVIAYCEEEFLNKEAIQKSGMTLIDAERAETLYGTMPPGSESSGGSAANTIACFTSLGGSGAFIGKVADDQLGEIFRHDIRSIGVAFDTKPNDAGGLPTARCLILVTPDGERSMNTFLGACTELGPDDIDETLVKAAKVTYFEGYLWDPPRAKEAIVKAAKAAHAAGRKVAMTLSDSFCVHRYRSEFLDLMRSGTVDIVFANEAEALALYETDNLDDALDALGRDARTLAVVTRSEKGCIVVEDQTRTVVPASPVERVVDATGAGDAFAGGFLKGYIDGLPSEVCGAIGVEAASHVISKLGARPAGRLTDLPAIKAIGRS</sequence>
<dbReference type="Gene3D" id="3.40.1190.20">
    <property type="match status" value="1"/>
</dbReference>
<dbReference type="InterPro" id="IPR011611">
    <property type="entry name" value="PfkB_dom"/>
</dbReference>
<keyword evidence="6" id="KW-1185">Reference proteome</keyword>